<keyword evidence="5" id="KW-0769">Symport</keyword>
<dbReference type="AlphaFoldDB" id="A0AAD4MRA7"/>
<dbReference type="PROSITE" id="PS50835">
    <property type="entry name" value="IG_LIKE"/>
    <property type="match status" value="1"/>
</dbReference>
<dbReference type="Pfam" id="PF07679">
    <property type="entry name" value="I-set"/>
    <property type="match status" value="1"/>
</dbReference>
<evidence type="ECO:0000256" key="11">
    <source>
        <dbReference type="SAM" id="Phobius"/>
    </source>
</evidence>
<feature type="transmembrane region" description="Helical" evidence="11">
    <location>
        <begin position="444"/>
        <end position="464"/>
    </location>
</feature>
<evidence type="ECO:0000256" key="3">
    <source>
        <dbReference type="ARBA" id="ARBA00022692"/>
    </source>
</evidence>
<evidence type="ECO:0000256" key="2">
    <source>
        <dbReference type="ARBA" id="ARBA00022448"/>
    </source>
</evidence>
<dbReference type="InterPro" id="IPR036179">
    <property type="entry name" value="Ig-like_dom_sf"/>
</dbReference>
<sequence>MEALPDGTQKLMVSNVDFLSEGFFRCVATNPHGTASTKAELKVIGDREPKTNGVFENGGPPEESKPRIRHGLYPQSIHQGSPMEMTVCVTGWPTPTVKWFKDGVPLESEGPEGRLVIWTDDRGIHHLAILNLQPDDEGEYSLVATNPLGEARTAGNLGMIRPRGGEPGDDGRHGMPFSPGFNRQLKNKHMFTHMPTIFDCLLVGYRMLTGKCESFVLDSPLYRKQIKIVDKETVIHDKSDVAPVAYLRLNKLSLTKAKALDLALIRYFVMTHSKENGDEVEDLHPDTKGVSVAAINSTYRKERLENFSGVEAFITGFCDEILDISREIFVAVVICVYYFGSLPTVTYGGTYVIPFLDEYGVSLSVLFIVVCEMIAVCCFYGMRRFSEDIRLMLCFYPGLYWRVCWICCPFFIRFISALALISASFKPLVMEGYSYPIWSVYLGWIFRLLSCLSVPVYIVYLFCITKGSFFQRVKLCITAQQRAGSMNSTCPSLVAGNPGGTALAVDDRGNYHLVNLRSLIQSSLKFLLGGLIFLNLITCGSGAEITLKDGAFALSGVPFELLHSVFLYYLLHIILIHFVKPILLAMIMVFEHNDIEFTISYTDGLKSNIHPKDHDLGGRLSRPVSRKNSLSKKI</sequence>
<feature type="region of interest" description="Disordered" evidence="10">
    <location>
        <begin position="49"/>
        <end position="68"/>
    </location>
</feature>
<evidence type="ECO:0000256" key="5">
    <source>
        <dbReference type="ARBA" id="ARBA00022847"/>
    </source>
</evidence>
<keyword evidence="7 11" id="KW-0472">Membrane</keyword>
<feature type="transmembrane region" description="Helical" evidence="11">
    <location>
        <begin position="359"/>
        <end position="382"/>
    </location>
</feature>
<keyword evidence="2" id="KW-0813">Transport</keyword>
<gene>
    <name evidence="13" type="ORF">DdX_15269</name>
</gene>
<accession>A0AAD4MRA7</accession>
<keyword evidence="9" id="KW-0393">Immunoglobulin domain</keyword>
<feature type="region of interest" description="Disordered" evidence="10">
    <location>
        <begin position="613"/>
        <end position="634"/>
    </location>
</feature>
<dbReference type="InterPro" id="IPR003598">
    <property type="entry name" value="Ig_sub2"/>
</dbReference>
<name>A0AAD4MRA7_9BILA</name>
<keyword evidence="3 11" id="KW-0812">Transmembrane</keyword>
<dbReference type="EMBL" id="JAKKPZ010000092">
    <property type="protein sequence ID" value="KAI1702841.1"/>
    <property type="molecule type" value="Genomic_DNA"/>
</dbReference>
<dbReference type="PANTHER" id="PTHR11616">
    <property type="entry name" value="SODIUM/CHLORIDE DEPENDENT TRANSPORTER"/>
    <property type="match status" value="1"/>
</dbReference>
<evidence type="ECO:0000256" key="8">
    <source>
        <dbReference type="ARBA" id="ARBA00023157"/>
    </source>
</evidence>
<organism evidence="13 14">
    <name type="scientific">Ditylenchus destructor</name>
    <dbReference type="NCBI Taxonomy" id="166010"/>
    <lineage>
        <taxon>Eukaryota</taxon>
        <taxon>Metazoa</taxon>
        <taxon>Ecdysozoa</taxon>
        <taxon>Nematoda</taxon>
        <taxon>Chromadorea</taxon>
        <taxon>Rhabditida</taxon>
        <taxon>Tylenchina</taxon>
        <taxon>Tylenchomorpha</taxon>
        <taxon>Sphaerularioidea</taxon>
        <taxon>Anguinidae</taxon>
        <taxon>Anguininae</taxon>
        <taxon>Ditylenchus</taxon>
    </lineage>
</organism>
<proteinExistence type="predicted"/>
<dbReference type="GO" id="GO:0005335">
    <property type="term" value="F:serotonin:sodium:chloride symporter activity"/>
    <property type="evidence" value="ECO:0007669"/>
    <property type="project" value="TreeGrafter"/>
</dbReference>
<dbReference type="SUPFAM" id="SSF48726">
    <property type="entry name" value="Immunoglobulin"/>
    <property type="match status" value="2"/>
</dbReference>
<evidence type="ECO:0000259" key="12">
    <source>
        <dbReference type="PROSITE" id="PS50835"/>
    </source>
</evidence>
<protein>
    <submittedName>
        <fullName evidence="13">Sodium:neurotransmitter symporter family domain-containing protein</fullName>
    </submittedName>
</protein>
<feature type="transmembrane region" description="Helical" evidence="11">
    <location>
        <begin position="566"/>
        <end position="590"/>
    </location>
</feature>
<feature type="transmembrane region" description="Helical" evidence="11">
    <location>
        <begin position="328"/>
        <end position="353"/>
    </location>
</feature>
<dbReference type="GO" id="GO:0006865">
    <property type="term" value="P:amino acid transport"/>
    <property type="evidence" value="ECO:0007669"/>
    <property type="project" value="TreeGrafter"/>
</dbReference>
<dbReference type="InterPro" id="IPR007110">
    <property type="entry name" value="Ig-like_dom"/>
</dbReference>
<evidence type="ECO:0000256" key="10">
    <source>
        <dbReference type="SAM" id="MobiDB-lite"/>
    </source>
</evidence>
<feature type="transmembrane region" description="Helical" evidence="11">
    <location>
        <begin position="403"/>
        <end position="424"/>
    </location>
</feature>
<dbReference type="Gene3D" id="3.90.1490.10">
    <property type="entry name" value="putative n-type atp pyrophosphatase, domain 2"/>
    <property type="match status" value="1"/>
</dbReference>
<dbReference type="SMART" id="SM00408">
    <property type="entry name" value="IGc2"/>
    <property type="match status" value="1"/>
</dbReference>
<keyword evidence="8" id="KW-1015">Disulfide bond</keyword>
<dbReference type="Gene3D" id="2.60.40.10">
    <property type="entry name" value="Immunoglobulins"/>
    <property type="match status" value="2"/>
</dbReference>
<dbReference type="FunFam" id="2.60.40.10:FF:000032">
    <property type="entry name" value="palladin isoform X1"/>
    <property type="match status" value="1"/>
</dbReference>
<dbReference type="InterPro" id="IPR000175">
    <property type="entry name" value="Na/ntran_symport"/>
</dbReference>
<evidence type="ECO:0000256" key="9">
    <source>
        <dbReference type="ARBA" id="ARBA00023319"/>
    </source>
</evidence>
<comment type="caution">
    <text evidence="13">The sequence shown here is derived from an EMBL/GenBank/DDBJ whole genome shotgun (WGS) entry which is preliminary data.</text>
</comment>
<dbReference type="GO" id="GO:0098793">
    <property type="term" value="C:presynapse"/>
    <property type="evidence" value="ECO:0007669"/>
    <property type="project" value="GOC"/>
</dbReference>
<dbReference type="GO" id="GO:0051378">
    <property type="term" value="F:serotonin binding"/>
    <property type="evidence" value="ECO:0007669"/>
    <property type="project" value="TreeGrafter"/>
</dbReference>
<dbReference type="PROSITE" id="PS50267">
    <property type="entry name" value="NA_NEUROTRAN_SYMP_3"/>
    <property type="match status" value="1"/>
</dbReference>
<dbReference type="Pfam" id="PF00209">
    <property type="entry name" value="SNF"/>
    <property type="match status" value="1"/>
</dbReference>
<feature type="domain" description="Ig-like" evidence="12">
    <location>
        <begin position="66"/>
        <end position="158"/>
    </location>
</feature>
<dbReference type="InterPro" id="IPR013098">
    <property type="entry name" value="Ig_I-set"/>
</dbReference>
<keyword evidence="4" id="KW-0677">Repeat</keyword>
<evidence type="ECO:0000313" key="13">
    <source>
        <dbReference type="EMBL" id="KAI1702841.1"/>
    </source>
</evidence>
<dbReference type="InterPro" id="IPR037272">
    <property type="entry name" value="SNS_sf"/>
</dbReference>
<feature type="transmembrane region" description="Helical" evidence="11">
    <location>
        <begin position="526"/>
        <end position="546"/>
    </location>
</feature>
<evidence type="ECO:0000256" key="6">
    <source>
        <dbReference type="ARBA" id="ARBA00022989"/>
    </source>
</evidence>
<keyword evidence="14" id="KW-1185">Reference proteome</keyword>
<dbReference type="GO" id="GO:0005886">
    <property type="term" value="C:plasma membrane"/>
    <property type="evidence" value="ECO:0007669"/>
    <property type="project" value="TreeGrafter"/>
</dbReference>
<evidence type="ECO:0000256" key="4">
    <source>
        <dbReference type="ARBA" id="ARBA00022737"/>
    </source>
</evidence>
<keyword evidence="6 11" id="KW-1133">Transmembrane helix</keyword>
<dbReference type="SUPFAM" id="SSF161070">
    <property type="entry name" value="SNF-like"/>
    <property type="match status" value="1"/>
</dbReference>
<dbReference type="InterPro" id="IPR013783">
    <property type="entry name" value="Ig-like_fold"/>
</dbReference>
<dbReference type="Proteomes" id="UP001201812">
    <property type="component" value="Unassembled WGS sequence"/>
</dbReference>
<dbReference type="PANTHER" id="PTHR11616:SF279">
    <property type="entry name" value="SODIUM-DEPENDENT SEROTONIN TRANSPORTER"/>
    <property type="match status" value="1"/>
</dbReference>
<evidence type="ECO:0000256" key="7">
    <source>
        <dbReference type="ARBA" id="ARBA00023136"/>
    </source>
</evidence>
<evidence type="ECO:0000313" key="14">
    <source>
        <dbReference type="Proteomes" id="UP001201812"/>
    </source>
</evidence>
<reference evidence="13" key="1">
    <citation type="submission" date="2022-01" db="EMBL/GenBank/DDBJ databases">
        <title>Genome Sequence Resource for Two Populations of Ditylenchus destructor, the Migratory Endoparasitic Phytonematode.</title>
        <authorList>
            <person name="Zhang H."/>
            <person name="Lin R."/>
            <person name="Xie B."/>
        </authorList>
    </citation>
    <scope>NUCLEOTIDE SEQUENCE</scope>
    <source>
        <strain evidence="13">BazhouSP</strain>
    </source>
</reference>
<comment type="subcellular location">
    <subcellularLocation>
        <location evidence="1">Membrane</location>
        <topology evidence="1">Multi-pass membrane protein</topology>
    </subcellularLocation>
</comment>
<evidence type="ECO:0000256" key="1">
    <source>
        <dbReference type="ARBA" id="ARBA00004141"/>
    </source>
</evidence>
<dbReference type="GO" id="GO:0043005">
    <property type="term" value="C:neuron projection"/>
    <property type="evidence" value="ECO:0007669"/>
    <property type="project" value="TreeGrafter"/>
</dbReference>